<sequence length="150" mass="17023">MIGVGEVETQFFTQELKEWLCCNVGTENKQWALTFGVTVWTIWTWMNKSYIDVDFSWPVDPRFVIYGYMKANLAKSYECLSLPKTPKVEALVRWETLGDGWIKINSDSASRDNPGIASAAGVIMDSGGNWIYGFEQKLGWYCSVRAELGL</sequence>
<dbReference type="KEGG" id="qsa:O6P43_016931"/>
<evidence type="ECO:0000313" key="1">
    <source>
        <dbReference type="EMBL" id="KAJ7961604.1"/>
    </source>
</evidence>
<comment type="caution">
    <text evidence="1">The sequence shown here is derived from an EMBL/GenBank/DDBJ whole genome shotgun (WGS) entry which is preliminary data.</text>
</comment>
<dbReference type="EMBL" id="JARAOO010000007">
    <property type="protein sequence ID" value="KAJ7961604.1"/>
    <property type="molecule type" value="Genomic_DNA"/>
</dbReference>
<dbReference type="Proteomes" id="UP001163823">
    <property type="component" value="Chromosome 7"/>
</dbReference>
<accession>A0AAD7PNT9</accession>
<name>A0AAD7PNT9_QUISA</name>
<proteinExistence type="predicted"/>
<dbReference type="PANTHER" id="PTHR47723">
    <property type="entry name" value="OS05G0353850 PROTEIN"/>
    <property type="match status" value="1"/>
</dbReference>
<dbReference type="AlphaFoldDB" id="A0AAD7PNT9"/>
<dbReference type="PANTHER" id="PTHR47723:SF19">
    <property type="entry name" value="POLYNUCLEOTIDYL TRANSFERASE, RIBONUCLEASE H-LIKE SUPERFAMILY PROTEIN"/>
    <property type="match status" value="1"/>
</dbReference>
<organism evidence="1 2">
    <name type="scientific">Quillaja saponaria</name>
    <name type="common">Soap bark tree</name>
    <dbReference type="NCBI Taxonomy" id="32244"/>
    <lineage>
        <taxon>Eukaryota</taxon>
        <taxon>Viridiplantae</taxon>
        <taxon>Streptophyta</taxon>
        <taxon>Embryophyta</taxon>
        <taxon>Tracheophyta</taxon>
        <taxon>Spermatophyta</taxon>
        <taxon>Magnoliopsida</taxon>
        <taxon>eudicotyledons</taxon>
        <taxon>Gunneridae</taxon>
        <taxon>Pentapetalae</taxon>
        <taxon>rosids</taxon>
        <taxon>fabids</taxon>
        <taxon>Fabales</taxon>
        <taxon>Quillajaceae</taxon>
        <taxon>Quillaja</taxon>
    </lineage>
</organism>
<dbReference type="CDD" id="cd06222">
    <property type="entry name" value="RNase_H_like"/>
    <property type="match status" value="1"/>
</dbReference>
<dbReference type="InterPro" id="IPR044730">
    <property type="entry name" value="RNase_H-like_dom_plant"/>
</dbReference>
<gene>
    <name evidence="1" type="ORF">O6P43_016931</name>
</gene>
<evidence type="ECO:0000313" key="2">
    <source>
        <dbReference type="Proteomes" id="UP001163823"/>
    </source>
</evidence>
<dbReference type="InterPro" id="IPR053151">
    <property type="entry name" value="RNase_H-like"/>
</dbReference>
<keyword evidence="2" id="KW-1185">Reference proteome</keyword>
<reference evidence="1" key="1">
    <citation type="journal article" date="2023" name="Science">
        <title>Elucidation of the pathway for biosynthesis of saponin adjuvants from the soapbark tree.</title>
        <authorList>
            <person name="Reed J."/>
            <person name="Orme A."/>
            <person name="El-Demerdash A."/>
            <person name="Owen C."/>
            <person name="Martin L.B.B."/>
            <person name="Misra R.C."/>
            <person name="Kikuchi S."/>
            <person name="Rejzek M."/>
            <person name="Martin A.C."/>
            <person name="Harkess A."/>
            <person name="Leebens-Mack J."/>
            <person name="Louveau T."/>
            <person name="Stephenson M.J."/>
            <person name="Osbourn A."/>
        </authorList>
    </citation>
    <scope>NUCLEOTIDE SEQUENCE</scope>
    <source>
        <strain evidence="1">S10</strain>
    </source>
</reference>
<protein>
    <submittedName>
        <fullName evidence="1">Ribonuclease H</fullName>
    </submittedName>
</protein>